<dbReference type="EMBL" id="ATMT01000056">
    <property type="protein sequence ID" value="EPY06202.1"/>
    <property type="molecule type" value="Genomic_DNA"/>
</dbReference>
<comment type="caution">
    <text evidence="1">The sequence shown here is derived from an EMBL/GenBank/DDBJ whole genome shotgun (WGS) entry which is preliminary data.</text>
</comment>
<dbReference type="RefSeq" id="WP_021260481.1">
    <property type="nucleotide sequence ID" value="NZ_ATMT01000056.1"/>
</dbReference>
<evidence type="ECO:0000313" key="1">
    <source>
        <dbReference type="EMBL" id="EPY06202.1"/>
    </source>
</evidence>
<organism evidence="1 2">
    <name type="scientific">Paenibacillus alvei TS-15</name>
    <dbReference type="NCBI Taxonomy" id="1117108"/>
    <lineage>
        <taxon>Bacteria</taxon>
        <taxon>Bacillati</taxon>
        <taxon>Bacillota</taxon>
        <taxon>Bacilli</taxon>
        <taxon>Bacillales</taxon>
        <taxon>Paenibacillaceae</taxon>
        <taxon>Paenibacillus</taxon>
    </lineage>
</organism>
<proteinExistence type="predicted"/>
<accession>S9SK93</accession>
<dbReference type="Proteomes" id="UP000015344">
    <property type="component" value="Unassembled WGS sequence"/>
</dbReference>
<reference evidence="1 2" key="1">
    <citation type="submission" date="2013-05" db="EMBL/GenBank/DDBJ databases">
        <authorList>
            <person name="Strain E.A."/>
            <person name="Brown E."/>
            <person name="Allard M.W."/>
            <person name="Luo Y.L."/>
        </authorList>
    </citation>
    <scope>NUCLEOTIDE SEQUENCE [LARGE SCALE GENOMIC DNA]</scope>
    <source>
        <strain evidence="1 2">TS-15</strain>
    </source>
</reference>
<dbReference type="AlphaFoldDB" id="S9SK93"/>
<name>S9SK93_PAEAL</name>
<evidence type="ECO:0000313" key="2">
    <source>
        <dbReference type="Proteomes" id="UP000015344"/>
    </source>
</evidence>
<protein>
    <submittedName>
        <fullName evidence="1">Uncharacterized protein</fullName>
    </submittedName>
</protein>
<gene>
    <name evidence="1" type="ORF">PAALTS15_15821</name>
</gene>
<sequence>MYGVVANVVIDKQLRNGAKVYILYCHGMARSPKVFGIARGGRRIEKYISYKKLNKFRAQWLPEHIRSKVVWKYVDRRDAERFAKSLELKWTNVRLLDEVGNIIREGIPESEADNIVSNIKFVKKEFVFSHESIDNNNNS</sequence>